<dbReference type="Proteomes" id="UP000001096">
    <property type="component" value="Unassembled WGS sequence"/>
</dbReference>
<sequence>MTMLAEIFLLKLEALLRVAAIDRRASDPRFVPIAMPRS</sequence>
<dbReference type="AlphaFoldDB" id="K8P579"/>
<name>K8P579_9BRAD</name>
<keyword evidence="2" id="KW-1185">Reference proteome</keyword>
<reference evidence="1 2" key="1">
    <citation type="submission" date="2012-04" db="EMBL/GenBank/DDBJ databases">
        <title>The Genome Sequence of Afipia broomeae ATCC 49717.</title>
        <authorList>
            <consortium name="The Broad Institute Genome Sequencing Platform"/>
            <person name="Earl A."/>
            <person name="Ward D."/>
            <person name="Feldgarden M."/>
            <person name="Gevers D."/>
            <person name="Huys G."/>
            <person name="Walker B."/>
            <person name="Young S.K."/>
            <person name="Zeng Q."/>
            <person name="Gargeya S."/>
            <person name="Fitzgerald M."/>
            <person name="Haas B."/>
            <person name="Abouelleil A."/>
            <person name="Alvarado L."/>
            <person name="Arachchi H.M."/>
            <person name="Berlin A."/>
            <person name="Chapman S.B."/>
            <person name="Goldberg J."/>
            <person name="Griggs A."/>
            <person name="Gujja S."/>
            <person name="Hansen M."/>
            <person name="Howarth C."/>
            <person name="Imamovic A."/>
            <person name="Larimer J."/>
            <person name="McCowen C."/>
            <person name="Montmayeur A."/>
            <person name="Murphy C."/>
            <person name="Neiman D."/>
            <person name="Pearson M."/>
            <person name="Priest M."/>
            <person name="Roberts A."/>
            <person name="Saif S."/>
            <person name="Shea T."/>
            <person name="Sisk P."/>
            <person name="Sykes S."/>
            <person name="Wortman J."/>
            <person name="Nusbaum C."/>
            <person name="Birren B."/>
        </authorList>
    </citation>
    <scope>NUCLEOTIDE SEQUENCE [LARGE SCALE GENOMIC DNA]</scope>
    <source>
        <strain evidence="1 2">ATCC 49717</strain>
    </source>
</reference>
<organism evidence="1 2">
    <name type="scientific">Afipia broomeae ATCC 49717</name>
    <dbReference type="NCBI Taxonomy" id="883078"/>
    <lineage>
        <taxon>Bacteria</taxon>
        <taxon>Pseudomonadati</taxon>
        <taxon>Pseudomonadota</taxon>
        <taxon>Alphaproteobacteria</taxon>
        <taxon>Hyphomicrobiales</taxon>
        <taxon>Nitrobacteraceae</taxon>
        <taxon>Afipia</taxon>
    </lineage>
</organism>
<gene>
    <name evidence="1" type="ORF">HMPREF9695_03054</name>
</gene>
<proteinExistence type="predicted"/>
<evidence type="ECO:0000313" key="2">
    <source>
        <dbReference type="Proteomes" id="UP000001096"/>
    </source>
</evidence>
<comment type="caution">
    <text evidence="1">The sequence shown here is derived from an EMBL/GenBank/DDBJ whole genome shotgun (WGS) entry which is preliminary data.</text>
</comment>
<dbReference type="HOGENOM" id="CLU_3323580_0_0_5"/>
<dbReference type="EMBL" id="AGWX01000004">
    <property type="protein sequence ID" value="EKS36636.1"/>
    <property type="molecule type" value="Genomic_DNA"/>
</dbReference>
<protein>
    <submittedName>
        <fullName evidence="1">Uncharacterized protein</fullName>
    </submittedName>
</protein>
<accession>K8P579</accession>
<evidence type="ECO:0000313" key="1">
    <source>
        <dbReference type="EMBL" id="EKS36636.1"/>
    </source>
</evidence>